<comment type="caution">
    <text evidence="2">The sequence shown here is derived from an EMBL/GenBank/DDBJ whole genome shotgun (WGS) entry which is preliminary data.</text>
</comment>
<proteinExistence type="predicted"/>
<evidence type="ECO:0000256" key="1">
    <source>
        <dbReference type="SAM" id="MobiDB-lite"/>
    </source>
</evidence>
<evidence type="ECO:0000313" key="2">
    <source>
        <dbReference type="EMBL" id="CAI6355020.1"/>
    </source>
</evidence>
<dbReference type="Proteomes" id="UP001160148">
    <property type="component" value="Unassembled WGS sequence"/>
</dbReference>
<feature type="compositionally biased region" description="Acidic residues" evidence="1">
    <location>
        <begin position="65"/>
        <end position="74"/>
    </location>
</feature>
<gene>
    <name evidence="2" type="ORF">MEUPH1_LOCUS10927</name>
</gene>
<reference evidence="2 3" key="1">
    <citation type="submission" date="2023-01" db="EMBL/GenBank/DDBJ databases">
        <authorList>
            <person name="Whitehead M."/>
        </authorList>
    </citation>
    <scope>NUCLEOTIDE SEQUENCE [LARGE SCALE GENOMIC DNA]</scope>
</reference>
<name>A0AAV0WG53_9HEMI</name>
<keyword evidence="3" id="KW-1185">Reference proteome</keyword>
<accession>A0AAV0WG53</accession>
<dbReference type="EMBL" id="CARXXK010000002">
    <property type="protein sequence ID" value="CAI6355020.1"/>
    <property type="molecule type" value="Genomic_DNA"/>
</dbReference>
<protein>
    <submittedName>
        <fullName evidence="2">Uncharacterized protein</fullName>
    </submittedName>
</protein>
<organism evidence="2 3">
    <name type="scientific">Macrosiphum euphorbiae</name>
    <name type="common">potato aphid</name>
    <dbReference type="NCBI Taxonomy" id="13131"/>
    <lineage>
        <taxon>Eukaryota</taxon>
        <taxon>Metazoa</taxon>
        <taxon>Ecdysozoa</taxon>
        <taxon>Arthropoda</taxon>
        <taxon>Hexapoda</taxon>
        <taxon>Insecta</taxon>
        <taxon>Pterygota</taxon>
        <taxon>Neoptera</taxon>
        <taxon>Paraneoptera</taxon>
        <taxon>Hemiptera</taxon>
        <taxon>Sternorrhyncha</taxon>
        <taxon>Aphidomorpha</taxon>
        <taxon>Aphidoidea</taxon>
        <taxon>Aphididae</taxon>
        <taxon>Macrosiphini</taxon>
        <taxon>Macrosiphum</taxon>
    </lineage>
</organism>
<feature type="region of interest" description="Disordered" evidence="1">
    <location>
        <begin position="55"/>
        <end position="74"/>
    </location>
</feature>
<evidence type="ECO:0000313" key="3">
    <source>
        <dbReference type="Proteomes" id="UP001160148"/>
    </source>
</evidence>
<dbReference type="AlphaFoldDB" id="A0AAV0WG53"/>
<sequence>MSNLEERHTSDYLKSVVLKVLNRYDIRPDQVYSCTVDNGANMVKMVGLIAEDNENDAQEHNIGGIDEDSNNEDGDTDVLANNQYSFENEILNDNVQEHLVN</sequence>